<dbReference type="PRINTS" id="PR00032">
    <property type="entry name" value="HTHARAC"/>
</dbReference>
<feature type="transmembrane region" description="Helical" evidence="4">
    <location>
        <begin position="6"/>
        <end position="24"/>
    </location>
</feature>
<keyword evidence="2" id="KW-0238">DNA-binding</keyword>
<feature type="transmembrane region" description="Helical" evidence="4">
    <location>
        <begin position="139"/>
        <end position="160"/>
    </location>
</feature>
<reference evidence="6 7" key="1">
    <citation type="submission" date="2018-01" db="EMBL/GenBank/DDBJ databases">
        <authorList>
            <person name="Gaut B.S."/>
            <person name="Morton B.R."/>
            <person name="Clegg M.T."/>
            <person name="Duvall M.R."/>
        </authorList>
    </citation>
    <scope>NUCLEOTIDE SEQUENCE [LARGE SCALE GENOMIC DNA]</scope>
    <source>
        <strain evidence="6 7">HR-AV</strain>
    </source>
</reference>
<dbReference type="InterPro" id="IPR018060">
    <property type="entry name" value="HTH_AraC"/>
</dbReference>
<evidence type="ECO:0000256" key="1">
    <source>
        <dbReference type="ARBA" id="ARBA00023015"/>
    </source>
</evidence>
<keyword evidence="7" id="KW-1185">Reference proteome</keyword>
<evidence type="ECO:0000256" key="2">
    <source>
        <dbReference type="ARBA" id="ARBA00023125"/>
    </source>
</evidence>
<protein>
    <recommendedName>
        <fullName evidence="5">HTH araC/xylS-type domain-containing protein</fullName>
    </recommendedName>
</protein>
<sequence length="403" mass="46120">MNVLAAGVLIAGIIQGLILIILLLKKETNHLPNRLLAFFILLVVVHLSLIVIELDNNFLKAPHLSKLTWLLPVLYGPMIIVITQSIVSINFRFSKKHLLLLLPFLVYLCVLLPYYLKSAAEKIAYLSNVSGVLQDDFGFINQFTNLMHVSFLLTALVIFYRNKQALIGFYSDPGRVNLQWLKQFLVAMLSIIFLSISTFYLKKYEVKHVPEIYPYHFLLAVALIYWIGFRLLQDPTLLTTEELRELETVSTAPEIPIIAQASETTVKYQKSGFEESDQKLLAETLIHYMKEQQPYLNSNLTINDLCETLRVKRHQLSQTINAEFGKNFFELINEYRIDEFKKQIELKANNQFSILGIALNCGFNSKATFNMAFKKSQGITPSEYIKKTESEIIISQPDSKASL</sequence>
<keyword evidence="4" id="KW-0472">Membrane</keyword>
<dbReference type="PANTHER" id="PTHR43280">
    <property type="entry name" value="ARAC-FAMILY TRANSCRIPTIONAL REGULATOR"/>
    <property type="match status" value="1"/>
</dbReference>
<dbReference type="Pfam" id="PF12833">
    <property type="entry name" value="HTH_18"/>
    <property type="match status" value="1"/>
</dbReference>
<dbReference type="RefSeq" id="WP_103788639.1">
    <property type="nucleotide sequence ID" value="NZ_PQVF01000005.1"/>
</dbReference>
<dbReference type="SUPFAM" id="SSF46689">
    <property type="entry name" value="Homeodomain-like"/>
    <property type="match status" value="1"/>
</dbReference>
<feature type="transmembrane region" description="Helical" evidence="4">
    <location>
        <begin position="213"/>
        <end position="232"/>
    </location>
</feature>
<name>A0A2S5A3Z5_9SPHI</name>
<evidence type="ECO:0000259" key="5">
    <source>
        <dbReference type="PROSITE" id="PS01124"/>
    </source>
</evidence>
<dbReference type="EMBL" id="PQVF01000005">
    <property type="protein sequence ID" value="POY37029.1"/>
    <property type="molecule type" value="Genomic_DNA"/>
</dbReference>
<feature type="domain" description="HTH araC/xylS-type" evidence="5">
    <location>
        <begin position="283"/>
        <end position="387"/>
    </location>
</feature>
<dbReference type="Gene3D" id="1.10.10.60">
    <property type="entry name" value="Homeodomain-like"/>
    <property type="match status" value="2"/>
</dbReference>
<keyword evidence="4" id="KW-1133">Transmembrane helix</keyword>
<keyword evidence="3" id="KW-0804">Transcription</keyword>
<feature type="transmembrane region" description="Helical" evidence="4">
    <location>
        <begin position="180"/>
        <end position="201"/>
    </location>
</feature>
<keyword evidence="1" id="KW-0805">Transcription regulation</keyword>
<evidence type="ECO:0000256" key="4">
    <source>
        <dbReference type="SAM" id="Phobius"/>
    </source>
</evidence>
<evidence type="ECO:0000313" key="6">
    <source>
        <dbReference type="EMBL" id="POY37029.1"/>
    </source>
</evidence>
<dbReference type="OrthoDB" id="9779074at2"/>
<feature type="transmembrane region" description="Helical" evidence="4">
    <location>
        <begin position="36"/>
        <end position="54"/>
    </location>
</feature>
<dbReference type="PROSITE" id="PS01124">
    <property type="entry name" value="HTH_ARAC_FAMILY_2"/>
    <property type="match status" value="1"/>
</dbReference>
<feature type="transmembrane region" description="Helical" evidence="4">
    <location>
        <begin position="74"/>
        <end position="91"/>
    </location>
</feature>
<proteinExistence type="predicted"/>
<evidence type="ECO:0000313" key="7">
    <source>
        <dbReference type="Proteomes" id="UP000236893"/>
    </source>
</evidence>
<dbReference type="GO" id="GO:0043565">
    <property type="term" value="F:sequence-specific DNA binding"/>
    <property type="evidence" value="ECO:0007669"/>
    <property type="project" value="InterPro"/>
</dbReference>
<dbReference type="AlphaFoldDB" id="A0A2S5A3Z5"/>
<dbReference type="InterPro" id="IPR020449">
    <property type="entry name" value="Tscrpt_reg_AraC-type_HTH"/>
</dbReference>
<dbReference type="InterPro" id="IPR009057">
    <property type="entry name" value="Homeodomain-like_sf"/>
</dbReference>
<accession>A0A2S5A3Z5</accession>
<gene>
    <name evidence="6" type="ORF">C3K47_08195</name>
</gene>
<feature type="transmembrane region" description="Helical" evidence="4">
    <location>
        <begin position="98"/>
        <end position="116"/>
    </location>
</feature>
<comment type="caution">
    <text evidence="6">The sequence shown here is derived from an EMBL/GenBank/DDBJ whole genome shotgun (WGS) entry which is preliminary data.</text>
</comment>
<evidence type="ECO:0000256" key="3">
    <source>
        <dbReference type="ARBA" id="ARBA00023163"/>
    </source>
</evidence>
<keyword evidence="4" id="KW-0812">Transmembrane</keyword>
<dbReference type="GO" id="GO:0003700">
    <property type="term" value="F:DNA-binding transcription factor activity"/>
    <property type="evidence" value="ECO:0007669"/>
    <property type="project" value="InterPro"/>
</dbReference>
<dbReference type="Proteomes" id="UP000236893">
    <property type="component" value="Unassembled WGS sequence"/>
</dbReference>
<dbReference type="SMART" id="SM00342">
    <property type="entry name" value="HTH_ARAC"/>
    <property type="match status" value="1"/>
</dbReference>
<organism evidence="6 7">
    <name type="scientific">Solitalea longa</name>
    <dbReference type="NCBI Taxonomy" id="2079460"/>
    <lineage>
        <taxon>Bacteria</taxon>
        <taxon>Pseudomonadati</taxon>
        <taxon>Bacteroidota</taxon>
        <taxon>Sphingobacteriia</taxon>
        <taxon>Sphingobacteriales</taxon>
        <taxon>Sphingobacteriaceae</taxon>
        <taxon>Solitalea</taxon>
    </lineage>
</organism>
<dbReference type="PANTHER" id="PTHR43280:SF29">
    <property type="entry name" value="ARAC-FAMILY TRANSCRIPTIONAL REGULATOR"/>
    <property type="match status" value="1"/>
</dbReference>